<proteinExistence type="predicted"/>
<sequence>MGKLKKQKKSSSKRKKFQRSNETLSNTTVNKLKQNRTNPHANVKLSGKKRKKLIRDARRKQTEQQKQEEMMELAMAEVQQ</sequence>
<dbReference type="InParanoid" id="A0A1X7TH60"/>
<organism evidence="2">
    <name type="scientific">Amphimedon queenslandica</name>
    <name type="common">Sponge</name>
    <dbReference type="NCBI Taxonomy" id="400682"/>
    <lineage>
        <taxon>Eukaryota</taxon>
        <taxon>Metazoa</taxon>
        <taxon>Porifera</taxon>
        <taxon>Demospongiae</taxon>
        <taxon>Heteroscleromorpha</taxon>
        <taxon>Haplosclerida</taxon>
        <taxon>Niphatidae</taxon>
        <taxon>Amphimedon</taxon>
    </lineage>
</organism>
<evidence type="ECO:0000313" key="2">
    <source>
        <dbReference type="EnsemblMetazoa" id="Aqu2.1.13962_001"/>
    </source>
</evidence>
<protein>
    <submittedName>
        <fullName evidence="2">Uncharacterized protein</fullName>
    </submittedName>
</protein>
<feature type="compositionally biased region" description="Basic residues" evidence="1">
    <location>
        <begin position="1"/>
        <end position="18"/>
    </location>
</feature>
<feature type="compositionally biased region" description="Polar residues" evidence="1">
    <location>
        <begin position="21"/>
        <end position="40"/>
    </location>
</feature>
<feature type="compositionally biased region" description="Basic and acidic residues" evidence="1">
    <location>
        <begin position="54"/>
        <end position="68"/>
    </location>
</feature>
<dbReference type="EnsemblMetazoa" id="Aqu2.1.13962_001">
    <property type="protein sequence ID" value="Aqu2.1.13962_001"/>
    <property type="gene ID" value="Aqu2.1.13962"/>
</dbReference>
<reference evidence="2" key="1">
    <citation type="submission" date="2017-05" db="UniProtKB">
        <authorList>
            <consortium name="EnsemblMetazoa"/>
        </authorList>
    </citation>
    <scope>IDENTIFICATION</scope>
</reference>
<feature type="region of interest" description="Disordered" evidence="1">
    <location>
        <begin position="1"/>
        <end position="68"/>
    </location>
</feature>
<accession>A0A1X7TH60</accession>
<evidence type="ECO:0000256" key="1">
    <source>
        <dbReference type="SAM" id="MobiDB-lite"/>
    </source>
</evidence>
<name>A0A1X7TH60_AMPQE</name>
<dbReference type="AlphaFoldDB" id="A0A1X7TH60"/>